<evidence type="ECO:0000313" key="2">
    <source>
        <dbReference type="Proteomes" id="UP001295684"/>
    </source>
</evidence>
<keyword evidence="2" id="KW-1185">Reference proteome</keyword>
<organism evidence="1 2">
    <name type="scientific">Euplotes crassus</name>
    <dbReference type="NCBI Taxonomy" id="5936"/>
    <lineage>
        <taxon>Eukaryota</taxon>
        <taxon>Sar</taxon>
        <taxon>Alveolata</taxon>
        <taxon>Ciliophora</taxon>
        <taxon>Intramacronucleata</taxon>
        <taxon>Spirotrichea</taxon>
        <taxon>Hypotrichia</taxon>
        <taxon>Euplotida</taxon>
        <taxon>Euplotidae</taxon>
        <taxon>Moneuplotes</taxon>
    </lineage>
</organism>
<gene>
    <name evidence="1" type="ORF">ECRASSUSDP1_LOCUS22678</name>
</gene>
<proteinExistence type="predicted"/>
<protein>
    <submittedName>
        <fullName evidence="1">Uncharacterized protein</fullName>
    </submittedName>
</protein>
<accession>A0AAD1XYG3</accession>
<name>A0AAD1XYG3_EUPCR</name>
<sequence>MNFLAKLSMKKQIVSRPAMNMLHMMNCRTFYYPSNYPHLQQEPHLIAKRVIKCCGERLREVDRYRWDGIPITFKTNWKTENDEICVRTCIFIHDAIEREFCIDIDDKKILLCSIEEAFAFIMDEHNAV</sequence>
<comment type="caution">
    <text evidence="1">The sequence shown here is derived from an EMBL/GenBank/DDBJ whole genome shotgun (WGS) entry which is preliminary data.</text>
</comment>
<evidence type="ECO:0000313" key="1">
    <source>
        <dbReference type="EMBL" id="CAI2381228.1"/>
    </source>
</evidence>
<dbReference type="AlphaFoldDB" id="A0AAD1XYG3"/>
<dbReference type="Proteomes" id="UP001295684">
    <property type="component" value="Unassembled WGS sequence"/>
</dbReference>
<reference evidence="1" key="1">
    <citation type="submission" date="2023-07" db="EMBL/GenBank/DDBJ databases">
        <authorList>
            <consortium name="AG Swart"/>
            <person name="Singh M."/>
            <person name="Singh A."/>
            <person name="Seah K."/>
            <person name="Emmerich C."/>
        </authorList>
    </citation>
    <scope>NUCLEOTIDE SEQUENCE</scope>
    <source>
        <strain evidence="1">DP1</strain>
    </source>
</reference>
<dbReference type="EMBL" id="CAMPGE010023268">
    <property type="protein sequence ID" value="CAI2381228.1"/>
    <property type="molecule type" value="Genomic_DNA"/>
</dbReference>